<dbReference type="PANTHER" id="PTHR44653:SF2">
    <property type="entry name" value="DNAJ HOMOLOG SUBFAMILY C MEMBER 1"/>
    <property type="match status" value="1"/>
</dbReference>
<proteinExistence type="predicted"/>
<organism evidence="10 11">
    <name type="scientific">Pachysolen tannophilus NRRL Y-2460</name>
    <dbReference type="NCBI Taxonomy" id="669874"/>
    <lineage>
        <taxon>Eukaryota</taxon>
        <taxon>Fungi</taxon>
        <taxon>Dikarya</taxon>
        <taxon>Ascomycota</taxon>
        <taxon>Saccharomycotina</taxon>
        <taxon>Pichiomycetes</taxon>
        <taxon>Pachysolenaceae</taxon>
        <taxon>Pachysolen</taxon>
    </lineage>
</organism>
<reference evidence="11" key="1">
    <citation type="submission" date="2016-05" db="EMBL/GenBank/DDBJ databases">
        <title>Comparative genomics of biotechnologically important yeasts.</title>
        <authorList>
            <consortium name="DOE Joint Genome Institute"/>
            <person name="Riley R."/>
            <person name="Haridas S."/>
            <person name="Wolfe K.H."/>
            <person name="Lopes M.R."/>
            <person name="Hittinger C.T."/>
            <person name="Goker M."/>
            <person name="Salamov A."/>
            <person name="Wisecaver J."/>
            <person name="Long T.M."/>
            <person name="Aerts A.L."/>
            <person name="Barry K."/>
            <person name="Choi C."/>
            <person name="Clum A."/>
            <person name="Coughlan A.Y."/>
            <person name="Deshpande S."/>
            <person name="Douglass A.P."/>
            <person name="Hanson S.J."/>
            <person name="Klenk H.-P."/>
            <person name="Labutti K."/>
            <person name="Lapidus A."/>
            <person name="Lindquist E."/>
            <person name="Lipzen A."/>
            <person name="Meier-Kolthoff J.P."/>
            <person name="Ohm R.A."/>
            <person name="Otillar R.P."/>
            <person name="Pangilinan J."/>
            <person name="Peng Y."/>
            <person name="Rokas A."/>
            <person name="Rosa C.A."/>
            <person name="Scheuner C."/>
            <person name="Sibirny A.A."/>
            <person name="Slot J.C."/>
            <person name="Stielow J.B."/>
            <person name="Sun H."/>
            <person name="Kurtzman C.P."/>
            <person name="Blackwell M."/>
            <person name="Grigoriev I.V."/>
            <person name="Jeffries T.W."/>
        </authorList>
    </citation>
    <scope>NUCLEOTIDE SEQUENCE [LARGE SCALE GENOMIC DNA]</scope>
    <source>
        <strain evidence="11">NRRL Y-2460</strain>
    </source>
</reference>
<feature type="domain" description="J" evidence="9">
    <location>
        <begin position="45"/>
        <end position="113"/>
    </location>
</feature>
<dbReference type="EMBL" id="KV454018">
    <property type="protein sequence ID" value="ODV93252.1"/>
    <property type="molecule type" value="Genomic_DNA"/>
</dbReference>
<dbReference type="GO" id="GO:0012505">
    <property type="term" value="C:endomembrane system"/>
    <property type="evidence" value="ECO:0007669"/>
    <property type="project" value="UniProtKB-SubCell"/>
</dbReference>
<evidence type="ECO:0000256" key="6">
    <source>
        <dbReference type="SAM" id="MobiDB-lite"/>
    </source>
</evidence>
<sequence>MKLTSHIVLILLFFVGFIACGWSSTDREIFRINYELKKDLGENYDFYKWLNLSNGPKSSFEEINRAFKKISRTLHPDKFTQNFNKQKKIKFERLSIIGDILRSDKKDRYDFFLKNGFPKYNGSDYFYTKFKPGLILTLIILFLIISILHFCSIILQRKADKKRIELLLNDLQKAAQVTTGNLNNEQEKIITSSDEKKDSKFLIRNDGVYLIEEDEKGTRINLHKVTSDEIKDPTFKDSLIYRLPVYIWNLLMAKTIPSWKITPIEEQQQQQSSTAEDYTTNTDAKKLKKRKNDKKLELPNGKVLYGAQKNGGRRRK</sequence>
<evidence type="ECO:0000313" key="11">
    <source>
        <dbReference type="Proteomes" id="UP000094236"/>
    </source>
</evidence>
<comment type="subcellular location">
    <subcellularLocation>
        <location evidence="5">Endomembrane system</location>
        <topology evidence="5">Single-pass membrane protein</topology>
    </subcellularLocation>
</comment>
<feature type="region of interest" description="Disordered" evidence="6">
    <location>
        <begin position="267"/>
        <end position="316"/>
    </location>
</feature>
<dbReference type="InterPro" id="IPR036869">
    <property type="entry name" value="J_dom_sf"/>
</dbReference>
<dbReference type="PROSITE" id="PS51257">
    <property type="entry name" value="PROKAR_LIPOPROTEIN"/>
    <property type="match status" value="1"/>
</dbReference>
<evidence type="ECO:0000256" key="2">
    <source>
        <dbReference type="ARBA" id="ARBA00022729"/>
    </source>
</evidence>
<dbReference type="STRING" id="669874.A0A1E4TNF8"/>
<accession>A0A1E4TNF8</accession>
<name>A0A1E4TNF8_PACTA</name>
<protein>
    <recommendedName>
        <fullName evidence="9">J domain-containing protein</fullName>
    </recommendedName>
</protein>
<evidence type="ECO:0000256" key="8">
    <source>
        <dbReference type="SAM" id="SignalP"/>
    </source>
</evidence>
<keyword evidence="1 7" id="KW-0812">Transmembrane</keyword>
<dbReference type="OrthoDB" id="413400at2759"/>
<dbReference type="CDD" id="cd06257">
    <property type="entry name" value="DnaJ"/>
    <property type="match status" value="1"/>
</dbReference>
<evidence type="ECO:0000256" key="7">
    <source>
        <dbReference type="SAM" id="Phobius"/>
    </source>
</evidence>
<dbReference type="SMART" id="SM00271">
    <property type="entry name" value="DnaJ"/>
    <property type="match status" value="1"/>
</dbReference>
<dbReference type="PROSITE" id="PS50076">
    <property type="entry name" value="DNAJ_2"/>
    <property type="match status" value="1"/>
</dbReference>
<dbReference type="InterPro" id="IPR001623">
    <property type="entry name" value="DnaJ_domain"/>
</dbReference>
<dbReference type="SUPFAM" id="SSF46565">
    <property type="entry name" value="Chaperone J-domain"/>
    <property type="match status" value="1"/>
</dbReference>
<dbReference type="Proteomes" id="UP000094236">
    <property type="component" value="Unassembled WGS sequence"/>
</dbReference>
<evidence type="ECO:0000256" key="5">
    <source>
        <dbReference type="ARBA" id="ARBA00037847"/>
    </source>
</evidence>
<dbReference type="InterPro" id="IPR052606">
    <property type="entry name" value="DnaJ_domain_protein"/>
</dbReference>
<evidence type="ECO:0000259" key="9">
    <source>
        <dbReference type="PROSITE" id="PS50076"/>
    </source>
</evidence>
<dbReference type="PANTHER" id="PTHR44653">
    <property type="entry name" value="DNAJ HOMOLOG SUBFAMILY C MEMBER 1"/>
    <property type="match status" value="1"/>
</dbReference>
<dbReference type="AlphaFoldDB" id="A0A1E4TNF8"/>
<feature type="transmembrane region" description="Helical" evidence="7">
    <location>
        <begin position="134"/>
        <end position="155"/>
    </location>
</feature>
<evidence type="ECO:0000256" key="3">
    <source>
        <dbReference type="ARBA" id="ARBA00022989"/>
    </source>
</evidence>
<feature type="chain" id="PRO_5009163267" description="J domain-containing protein" evidence="8">
    <location>
        <begin position="24"/>
        <end position="316"/>
    </location>
</feature>
<dbReference type="Gene3D" id="1.10.287.110">
    <property type="entry name" value="DnaJ domain"/>
    <property type="match status" value="1"/>
</dbReference>
<keyword evidence="3 7" id="KW-1133">Transmembrane helix</keyword>
<feature type="signal peptide" evidence="8">
    <location>
        <begin position="1"/>
        <end position="23"/>
    </location>
</feature>
<keyword evidence="4 7" id="KW-0472">Membrane</keyword>
<gene>
    <name evidence="10" type="ORF">PACTADRAFT_72410</name>
</gene>
<evidence type="ECO:0000256" key="1">
    <source>
        <dbReference type="ARBA" id="ARBA00022692"/>
    </source>
</evidence>
<evidence type="ECO:0000313" key="10">
    <source>
        <dbReference type="EMBL" id="ODV93252.1"/>
    </source>
</evidence>
<evidence type="ECO:0000256" key="4">
    <source>
        <dbReference type="ARBA" id="ARBA00023136"/>
    </source>
</evidence>
<keyword evidence="11" id="KW-1185">Reference proteome</keyword>
<keyword evidence="2 8" id="KW-0732">Signal</keyword>
<dbReference type="Pfam" id="PF00226">
    <property type="entry name" value="DnaJ"/>
    <property type="match status" value="1"/>
</dbReference>